<organism evidence="1 2">
    <name type="scientific">Puniceispirillum marinum (strain IMCC1322)</name>
    <dbReference type="NCBI Taxonomy" id="488538"/>
    <lineage>
        <taxon>Bacteria</taxon>
        <taxon>Pseudomonadati</taxon>
        <taxon>Pseudomonadota</taxon>
        <taxon>Alphaproteobacteria</taxon>
        <taxon>Candidatus Puniceispirillales</taxon>
        <taxon>Candidatus Puniceispirillaceae</taxon>
        <taxon>Candidatus Puniceispirillum</taxon>
    </lineage>
</organism>
<name>D5BQF0_PUNMI</name>
<dbReference type="HOGENOM" id="CLU_1064324_0_0_5"/>
<protein>
    <recommendedName>
        <fullName evidence="3">HNH endonuclease</fullName>
    </recommendedName>
</protein>
<dbReference type="RefSeq" id="WP_013047294.1">
    <property type="nucleotide sequence ID" value="NC_014010.1"/>
</dbReference>
<evidence type="ECO:0000313" key="2">
    <source>
        <dbReference type="Proteomes" id="UP000007460"/>
    </source>
</evidence>
<gene>
    <name evidence="1" type="ordered locus">SAR116_2425</name>
</gene>
<dbReference type="eggNOG" id="COG1403">
    <property type="taxonomic scope" value="Bacteria"/>
</dbReference>
<reference evidence="1 2" key="1">
    <citation type="journal article" date="2010" name="J. Bacteriol.">
        <title>Complete genome sequence of "Candidatus Puniceispirillum marinum" IMCC1322, a representative of the SAR116 clade in the Alphaproteobacteria.</title>
        <authorList>
            <person name="Oh H.M."/>
            <person name="Kwon K.K."/>
            <person name="Kang I."/>
            <person name="Kang S.G."/>
            <person name="Lee J.H."/>
            <person name="Kim S.J."/>
            <person name="Cho J.C."/>
        </authorList>
    </citation>
    <scope>NUCLEOTIDE SEQUENCE [LARGE SCALE GENOMIC DNA]</scope>
    <source>
        <strain evidence="1 2">IMCC1322</strain>
    </source>
</reference>
<evidence type="ECO:0000313" key="1">
    <source>
        <dbReference type="EMBL" id="ADE40668.1"/>
    </source>
</evidence>
<dbReference type="KEGG" id="apb:SAR116_2425"/>
<proteinExistence type="predicted"/>
<dbReference type="Proteomes" id="UP000007460">
    <property type="component" value="Chromosome"/>
</dbReference>
<dbReference type="OrthoDB" id="7846512at2"/>
<accession>D5BQF0</accession>
<sequence>MGEKKNRLAKLKQEHPKCCFCGGSKDTQTIEHTPPKVLFLKKSRPDALFFPACKRCNNGSSSQDSFVSLISLSQAQEMLNEGAKFNEYDDYFKKVMRSVQNKNFQANKLFVDAGKTERRLKGLIREFNVIKLKPEAYTDYLEPWFAKQTIALWYKHTGRIFTENGAIRINHYMTHEKQIYANLISNLPIDFSSPAQNLSQGSWRTPDQFQYQYNFSSSQGIGLCAVELHKGLAYVALVSDRANYKFTDNASLISNDRIWRTSAEKGIHHTKAII</sequence>
<evidence type="ECO:0008006" key="3">
    <source>
        <dbReference type="Google" id="ProtNLM"/>
    </source>
</evidence>
<dbReference type="EMBL" id="CP001751">
    <property type="protein sequence ID" value="ADE40668.1"/>
    <property type="molecule type" value="Genomic_DNA"/>
</dbReference>
<dbReference type="AlphaFoldDB" id="D5BQF0"/>
<keyword evidence="2" id="KW-1185">Reference proteome</keyword>